<feature type="region of interest" description="Disordered" evidence="1">
    <location>
        <begin position="299"/>
        <end position="323"/>
    </location>
</feature>
<evidence type="ECO:0000313" key="2">
    <source>
        <dbReference type="EMBL" id="CAF1254626.1"/>
    </source>
</evidence>
<evidence type="ECO:0000313" key="3">
    <source>
        <dbReference type="EMBL" id="CAF1555312.1"/>
    </source>
</evidence>
<evidence type="ECO:0000256" key="1">
    <source>
        <dbReference type="SAM" id="MobiDB-lite"/>
    </source>
</evidence>
<reference evidence="2" key="1">
    <citation type="submission" date="2021-02" db="EMBL/GenBank/DDBJ databases">
        <authorList>
            <person name="Nowell W R."/>
        </authorList>
    </citation>
    <scope>NUCLEOTIDE SEQUENCE</scope>
</reference>
<feature type="region of interest" description="Disordered" evidence="1">
    <location>
        <begin position="362"/>
        <end position="392"/>
    </location>
</feature>
<feature type="region of interest" description="Disordered" evidence="1">
    <location>
        <begin position="1"/>
        <end position="72"/>
    </location>
</feature>
<proteinExistence type="predicted"/>
<evidence type="ECO:0000313" key="4">
    <source>
        <dbReference type="Proteomes" id="UP000663855"/>
    </source>
</evidence>
<feature type="compositionally biased region" description="Low complexity" evidence="1">
    <location>
        <begin position="233"/>
        <end position="253"/>
    </location>
</feature>
<protein>
    <submittedName>
        <fullName evidence="2">Uncharacterized protein</fullName>
    </submittedName>
</protein>
<dbReference type="EMBL" id="CAJNOV010006676">
    <property type="protein sequence ID" value="CAF1254626.1"/>
    <property type="molecule type" value="Genomic_DNA"/>
</dbReference>
<feature type="region of interest" description="Disordered" evidence="1">
    <location>
        <begin position="199"/>
        <end position="265"/>
    </location>
</feature>
<accession>A0A815AHC0</accession>
<gene>
    <name evidence="2" type="ORF">CJN711_LOCUS14666</name>
    <name evidence="3" type="ORF">KQP761_LOCUS17959</name>
</gene>
<dbReference type="AlphaFoldDB" id="A0A815AHC0"/>
<sequence length="392" mass="44005">MSSDSIEVENPSTTEDLCSSSNANLSDLYSPSRSSSIDFSSPSLPTKDSLDNEKSSSTNRKEPTVKVPYPVVSDHRDPSSVLILLQKETQTTSKKLLDVVQQIENCEKHLTSNGLSDKHMKSLKYERVKLKQKLDALKKHERRVNLQIDFITTKVEIKGLEDERKQGMNDENKQINILLGKLKQKLDKMKIYMRTRNEQMKKMAHSKQRSSTSNDSRQQLSNSQKAQQHRLNSSDSNQKRLLSSSSASSFQSNKRLKSTTHIQSKAPVVRLASRLSNHQSHSIRTPTVRFLNKTSASSMTALNSSSPTTPASSSSTLSPPLIATTSAGDANSIQISLQQIEIPSIDEDDELNLDLDIDELFHDDSYSEENTHGYKSETRHRNTNQDSLKKES</sequence>
<dbReference type="Proteomes" id="UP000663855">
    <property type="component" value="Unassembled WGS sequence"/>
</dbReference>
<feature type="compositionally biased region" description="Basic and acidic residues" evidence="1">
    <location>
        <begin position="362"/>
        <end position="380"/>
    </location>
</feature>
<feature type="compositionally biased region" description="Polar residues" evidence="1">
    <location>
        <begin position="1"/>
        <end position="25"/>
    </location>
</feature>
<feature type="compositionally biased region" description="Low complexity" evidence="1">
    <location>
        <begin position="26"/>
        <end position="45"/>
    </location>
</feature>
<dbReference type="EMBL" id="CAJNOW010009124">
    <property type="protein sequence ID" value="CAF1555312.1"/>
    <property type="molecule type" value="Genomic_DNA"/>
</dbReference>
<feature type="compositionally biased region" description="Polar residues" evidence="1">
    <location>
        <begin position="209"/>
        <end position="231"/>
    </location>
</feature>
<dbReference type="OrthoDB" id="10046101at2759"/>
<dbReference type="Proteomes" id="UP000663834">
    <property type="component" value="Unassembled WGS sequence"/>
</dbReference>
<organism evidence="2 4">
    <name type="scientific">Rotaria magnacalcarata</name>
    <dbReference type="NCBI Taxonomy" id="392030"/>
    <lineage>
        <taxon>Eukaryota</taxon>
        <taxon>Metazoa</taxon>
        <taxon>Spiralia</taxon>
        <taxon>Gnathifera</taxon>
        <taxon>Rotifera</taxon>
        <taxon>Eurotatoria</taxon>
        <taxon>Bdelloidea</taxon>
        <taxon>Philodinida</taxon>
        <taxon>Philodinidae</taxon>
        <taxon>Rotaria</taxon>
    </lineage>
</organism>
<name>A0A815AHC0_9BILA</name>
<comment type="caution">
    <text evidence="2">The sequence shown here is derived from an EMBL/GenBank/DDBJ whole genome shotgun (WGS) entry which is preliminary data.</text>
</comment>
<feature type="compositionally biased region" description="Basic and acidic residues" evidence="1">
    <location>
        <begin position="48"/>
        <end position="64"/>
    </location>
</feature>